<dbReference type="OrthoDB" id="9799862at2"/>
<dbReference type="PANTHER" id="PTHR39185">
    <property type="entry name" value="SWARMING MOTILITY PROTEIN SWRD"/>
    <property type="match status" value="1"/>
</dbReference>
<organism evidence="1 2">
    <name type="scientific">Bacillus solimangrovi</name>
    <dbReference type="NCBI Taxonomy" id="1305675"/>
    <lineage>
        <taxon>Bacteria</taxon>
        <taxon>Bacillati</taxon>
        <taxon>Bacillota</taxon>
        <taxon>Bacilli</taxon>
        <taxon>Bacillales</taxon>
        <taxon>Bacillaceae</taxon>
        <taxon>Bacillus</taxon>
    </lineage>
</organism>
<comment type="caution">
    <text evidence="1">The sequence shown here is derived from an EMBL/GenBank/DDBJ whole genome shotgun (WGS) entry which is preliminary data.</text>
</comment>
<dbReference type="EMBL" id="MJEH01000063">
    <property type="protein sequence ID" value="OEH91268.1"/>
    <property type="molecule type" value="Genomic_DNA"/>
</dbReference>
<dbReference type="PANTHER" id="PTHR39185:SF1">
    <property type="entry name" value="SWARMING MOTILITY PROTEIN SWRD"/>
    <property type="match status" value="1"/>
</dbReference>
<name>A0A1E5LB10_9BACI</name>
<gene>
    <name evidence="1" type="ORF">BFG57_06520</name>
</gene>
<dbReference type="Proteomes" id="UP000095209">
    <property type="component" value="Unassembled WGS sequence"/>
</dbReference>
<sequence length="70" mass="7938">MIKLTRLNGSEFNLNALYIEQVEALPDTTISLINGKKFVVREDKEKVLKMIMGFYKDVSIFGALKDVEGD</sequence>
<dbReference type="Pfam" id="PF06289">
    <property type="entry name" value="FlbD"/>
    <property type="match status" value="1"/>
</dbReference>
<reference evidence="1 2" key="1">
    <citation type="submission" date="2016-08" db="EMBL/GenBank/DDBJ databases">
        <title>Genome of Bacillus solimangrovi GH2-4.</title>
        <authorList>
            <person name="Lim S."/>
            <person name="Kim B.-C."/>
        </authorList>
    </citation>
    <scope>NUCLEOTIDE SEQUENCE [LARGE SCALE GENOMIC DNA]</scope>
    <source>
        <strain evidence="1 2">GH2-4</strain>
    </source>
</reference>
<dbReference type="InterPro" id="IPR009384">
    <property type="entry name" value="SwrD-like"/>
</dbReference>
<dbReference type="AlphaFoldDB" id="A0A1E5LB10"/>
<proteinExistence type="predicted"/>
<dbReference type="STRING" id="1305675.BFG57_06520"/>
<evidence type="ECO:0000313" key="1">
    <source>
        <dbReference type="EMBL" id="OEH91268.1"/>
    </source>
</evidence>
<evidence type="ECO:0008006" key="3">
    <source>
        <dbReference type="Google" id="ProtNLM"/>
    </source>
</evidence>
<dbReference type="RefSeq" id="WP_069718784.1">
    <property type="nucleotide sequence ID" value="NZ_MJEH01000063.1"/>
</dbReference>
<keyword evidence="2" id="KW-1185">Reference proteome</keyword>
<protein>
    <recommendedName>
        <fullName evidence="3">Flagellar protein FlbD</fullName>
    </recommendedName>
</protein>
<accession>A0A1E5LB10</accession>
<evidence type="ECO:0000313" key="2">
    <source>
        <dbReference type="Proteomes" id="UP000095209"/>
    </source>
</evidence>